<comment type="caution">
    <text evidence="2">The sequence shown here is derived from an EMBL/GenBank/DDBJ whole genome shotgun (WGS) entry which is preliminary data.</text>
</comment>
<evidence type="ECO:0000256" key="1">
    <source>
        <dbReference type="SAM" id="Phobius"/>
    </source>
</evidence>
<keyword evidence="1" id="KW-1133">Transmembrane helix</keyword>
<proteinExistence type="predicted"/>
<feature type="transmembrane region" description="Helical" evidence="1">
    <location>
        <begin position="63"/>
        <end position="84"/>
    </location>
</feature>
<keyword evidence="1" id="KW-0472">Membrane</keyword>
<sequence>MSGGAVVKGEAAMRGGVVMRGVRTGWVLARHELRLMACLGLWVARRTDGVRDGAAFGYARGQAALMFGFAFVCVVETVAMSVLLGDWPAVHAVVLFLDVYTVVFVVALHAASVVRPHVLDGGALRVRRAVHVDLRIPLERIASVRRELRMTHERADGELDVAVGSQTTVTLELTEPVTHVTFLGRRHEVRVVRLHADDADGLVRALAGSAHPPQDRCKPSLR</sequence>
<dbReference type="EMBL" id="JACHJI010000001">
    <property type="protein sequence ID" value="MBB4896515.1"/>
    <property type="molecule type" value="Genomic_DNA"/>
</dbReference>
<keyword evidence="3" id="KW-1185">Reference proteome</keyword>
<dbReference type="Proteomes" id="UP000579523">
    <property type="component" value="Unassembled WGS sequence"/>
</dbReference>
<organism evidence="2 3">
    <name type="scientific">Streptomyces griseomycini</name>
    <dbReference type="NCBI Taxonomy" id="66895"/>
    <lineage>
        <taxon>Bacteria</taxon>
        <taxon>Bacillati</taxon>
        <taxon>Actinomycetota</taxon>
        <taxon>Actinomycetes</taxon>
        <taxon>Kitasatosporales</taxon>
        <taxon>Streptomycetaceae</taxon>
        <taxon>Streptomyces</taxon>
    </lineage>
</organism>
<protein>
    <submittedName>
        <fullName evidence="2">Uncharacterized protein</fullName>
    </submittedName>
</protein>
<feature type="transmembrane region" description="Helical" evidence="1">
    <location>
        <begin position="90"/>
        <end position="111"/>
    </location>
</feature>
<accession>A0A7W7LU77</accession>
<dbReference type="AlphaFoldDB" id="A0A7W7LU77"/>
<name>A0A7W7LU77_9ACTN</name>
<evidence type="ECO:0000313" key="3">
    <source>
        <dbReference type="Proteomes" id="UP000579523"/>
    </source>
</evidence>
<evidence type="ECO:0000313" key="2">
    <source>
        <dbReference type="EMBL" id="MBB4896515.1"/>
    </source>
</evidence>
<reference evidence="2 3" key="1">
    <citation type="submission" date="2020-08" db="EMBL/GenBank/DDBJ databases">
        <title>Genomic Encyclopedia of Type Strains, Phase III (KMG-III): the genomes of soil and plant-associated and newly described type strains.</title>
        <authorList>
            <person name="Whitman W."/>
        </authorList>
    </citation>
    <scope>NUCLEOTIDE SEQUENCE [LARGE SCALE GENOMIC DNA]</scope>
    <source>
        <strain evidence="2 3">CECT 3273</strain>
    </source>
</reference>
<keyword evidence="1" id="KW-0812">Transmembrane</keyword>
<gene>
    <name evidence="2" type="ORF">FHS37_000531</name>
</gene>